<proteinExistence type="predicted"/>
<accession>A0A9Q3YI00</accession>
<dbReference type="RefSeq" id="WP_228085742.1">
    <property type="nucleotide sequence ID" value="NZ_JACVHL010000002.1"/>
</dbReference>
<organism evidence="1 2">
    <name type="scientific">Vibrio parahaemolyticus</name>
    <dbReference type="NCBI Taxonomy" id="670"/>
    <lineage>
        <taxon>Bacteria</taxon>
        <taxon>Pseudomonadati</taxon>
        <taxon>Pseudomonadota</taxon>
        <taxon>Gammaproteobacteria</taxon>
        <taxon>Vibrionales</taxon>
        <taxon>Vibrionaceae</taxon>
        <taxon>Vibrio</taxon>
    </lineage>
</organism>
<comment type="caution">
    <text evidence="1">The sequence shown here is derived from an EMBL/GenBank/DDBJ whole genome shotgun (WGS) entry which is preliminary data.</text>
</comment>
<dbReference type="PROSITE" id="PS51257">
    <property type="entry name" value="PROKAR_LIPOPROTEIN"/>
    <property type="match status" value="1"/>
</dbReference>
<gene>
    <name evidence="1" type="ORF">IB292_03365</name>
</gene>
<protein>
    <recommendedName>
        <fullName evidence="3">Lipoprotein</fullName>
    </recommendedName>
</protein>
<sequence length="183" mass="20528">MKKAIFAASILAIAGCSNNHLSETPISATPNVFSYGSNDAEHSITFDYFDYLVAPQFQKYKITLHLENEPQRYTFDLCKELAEQSSCLSTVDVYPSNSNQYEVWVDYTVNLPYRVKDQNGNELANFTKVDEKDVEGIILIDHRAIGTRSYGNWGEVISEAKTVFGAKGKVEPSLVTQLQVITK</sequence>
<reference evidence="1" key="1">
    <citation type="submission" date="2020-09" db="EMBL/GenBank/DDBJ databases">
        <title>Genome sequence of Vibrio parahaemolyticus isolates.</title>
        <authorList>
            <person name="Hammerl J.A."/>
            <person name="Strauch E."/>
        </authorList>
    </citation>
    <scope>NUCLEOTIDE SEQUENCE</scope>
    <source>
        <strain evidence="1">17-VB00146</strain>
    </source>
</reference>
<name>A0A9Q3YI00_VIBPH</name>
<evidence type="ECO:0008006" key="3">
    <source>
        <dbReference type="Google" id="ProtNLM"/>
    </source>
</evidence>
<evidence type="ECO:0000313" key="1">
    <source>
        <dbReference type="EMBL" id="MCC3804072.1"/>
    </source>
</evidence>
<dbReference type="AlphaFoldDB" id="A0A9Q3YI00"/>
<evidence type="ECO:0000313" key="2">
    <source>
        <dbReference type="Proteomes" id="UP000726777"/>
    </source>
</evidence>
<dbReference type="Proteomes" id="UP000726777">
    <property type="component" value="Unassembled WGS sequence"/>
</dbReference>
<dbReference type="EMBL" id="JACVHL010000002">
    <property type="protein sequence ID" value="MCC3804072.1"/>
    <property type="molecule type" value="Genomic_DNA"/>
</dbReference>